<keyword evidence="4" id="KW-1185">Reference proteome</keyword>
<proteinExistence type="predicted"/>
<sequence>MTTDAHGNLDDSAPQPNDVSSDDLVNVDDVLDVDESEAAARNTAPLTYFGTEFDVHGLVRRFNAEAIIVPAFDPQVELPDPKAQGFQRRRVWSRNQMDRFIESLLLGFPVPGIFLVEQPGKKYLVLDGQQRLTTLAAFFGDRFKLANVEDKFKGLTYSGLTDEQRRALDDTFIQAVIIRSPASVDEYESVYQIFERLNSGGTNLQPHEIRVALYGGTTVDAIRELNNGSDWRALYGAKNARLKDQELILRVLALSESSDEYSAPLKSFLNDFLGNHRKGEGIDLVALKQRFRSSAQVLNKALGRRAFRLGTQVNAAILDSVFVGVMARLGGSDWEAIDTSSWLEAYESLIADEEYLQAVTKATANEESVSTRGRVR</sequence>
<dbReference type="EMBL" id="LXMD01000008">
    <property type="protein sequence ID" value="OCG75976.1"/>
    <property type="molecule type" value="Genomic_DNA"/>
</dbReference>
<feature type="non-terminal residue" evidence="3">
    <location>
        <position position="376"/>
    </location>
</feature>
<gene>
    <name evidence="3" type="ORF">A7J15_12825</name>
</gene>
<evidence type="ECO:0000256" key="1">
    <source>
        <dbReference type="SAM" id="MobiDB-lite"/>
    </source>
</evidence>
<reference evidence="3 4" key="1">
    <citation type="submission" date="2016-05" db="EMBL/GenBank/DDBJ databases">
        <authorList>
            <person name="Lavstsen T."/>
            <person name="Jespersen J.S."/>
        </authorList>
    </citation>
    <scope>NUCLEOTIDE SEQUENCE [LARGE SCALE GENOMIC DNA]</scope>
    <source>
        <strain evidence="3 4">YLB-01</strain>
    </source>
</reference>
<dbReference type="AlphaFoldDB" id="A0A1B9NHA6"/>
<organism evidence="3 4">
    <name type="scientific">Microbacterium sediminis</name>
    <dbReference type="NCBI Taxonomy" id="904291"/>
    <lineage>
        <taxon>Bacteria</taxon>
        <taxon>Bacillati</taxon>
        <taxon>Actinomycetota</taxon>
        <taxon>Actinomycetes</taxon>
        <taxon>Micrococcales</taxon>
        <taxon>Microbacteriaceae</taxon>
        <taxon>Microbacterium</taxon>
    </lineage>
</organism>
<evidence type="ECO:0000313" key="4">
    <source>
        <dbReference type="Proteomes" id="UP000093355"/>
    </source>
</evidence>
<protein>
    <recommendedName>
        <fullName evidence="2">GmrSD restriction endonucleases N-terminal domain-containing protein</fullName>
    </recommendedName>
</protein>
<accession>A0A1B9NHA6</accession>
<evidence type="ECO:0000313" key="3">
    <source>
        <dbReference type="EMBL" id="OCG75976.1"/>
    </source>
</evidence>
<name>A0A1B9NHA6_9MICO</name>
<feature type="region of interest" description="Disordered" evidence="1">
    <location>
        <begin position="1"/>
        <end position="23"/>
    </location>
</feature>
<dbReference type="PANTHER" id="PTHR39639:SF1">
    <property type="entry name" value="DUF262 DOMAIN-CONTAINING PROTEIN"/>
    <property type="match status" value="1"/>
</dbReference>
<dbReference type="Pfam" id="PF03235">
    <property type="entry name" value="GmrSD_N"/>
    <property type="match status" value="1"/>
</dbReference>
<comment type="caution">
    <text evidence="3">The sequence shown here is derived from an EMBL/GenBank/DDBJ whole genome shotgun (WGS) entry which is preliminary data.</text>
</comment>
<feature type="domain" description="GmrSD restriction endonucleases N-terminal" evidence="2">
    <location>
        <begin position="86"/>
        <end position="214"/>
    </location>
</feature>
<evidence type="ECO:0000259" key="2">
    <source>
        <dbReference type="Pfam" id="PF03235"/>
    </source>
</evidence>
<dbReference type="PANTHER" id="PTHR39639">
    <property type="entry name" value="CHROMOSOME 16, WHOLE GENOME SHOTGUN SEQUENCE"/>
    <property type="match status" value="1"/>
</dbReference>
<dbReference type="InterPro" id="IPR004919">
    <property type="entry name" value="GmrSD_N"/>
</dbReference>
<dbReference type="Proteomes" id="UP000093355">
    <property type="component" value="Unassembled WGS sequence"/>
</dbReference>
<dbReference type="RefSeq" id="WP_067028657.1">
    <property type="nucleotide sequence ID" value="NZ_JRNY01000016.1"/>
</dbReference>